<keyword evidence="2" id="KW-1185">Reference proteome</keyword>
<accession>A0ABS1RAQ4</accession>
<proteinExistence type="predicted"/>
<dbReference type="EMBL" id="JAERTY010000017">
    <property type="protein sequence ID" value="MBL1411430.1"/>
    <property type="molecule type" value="Genomic_DNA"/>
</dbReference>
<sequence>MKNKHIFLFISIIIVLFVGCSTSSRDKVDDQLYLIHIGESDKVIEDVLIYVDDDGVRGDIDSSFLTKYKVNRNDFAALSDYVSEQNTNQSACLSCGRGGFQIRLLTSAGEIRYVIDDTFSTDFYSGLFSLIKSNKELKQSINTFVELCNP</sequence>
<reference evidence="1 2" key="1">
    <citation type="submission" date="2021-01" db="EMBL/GenBank/DDBJ databases">
        <title>C459-1 draft genome sequence.</title>
        <authorList>
            <person name="Zhang X.-F."/>
        </authorList>
    </citation>
    <scope>NUCLEOTIDE SEQUENCE [LARGE SCALE GENOMIC DNA]</scope>
    <source>
        <strain evidence="2">C459-1</strain>
    </source>
</reference>
<dbReference type="RefSeq" id="WP_202105145.1">
    <property type="nucleotide sequence ID" value="NZ_JAERTY010000017.1"/>
</dbReference>
<protein>
    <submittedName>
        <fullName evidence="1">Uncharacterized protein</fullName>
    </submittedName>
</protein>
<evidence type="ECO:0000313" key="1">
    <source>
        <dbReference type="EMBL" id="MBL1411430.1"/>
    </source>
</evidence>
<dbReference type="PROSITE" id="PS51257">
    <property type="entry name" value="PROKAR_LIPOPROTEIN"/>
    <property type="match status" value="1"/>
</dbReference>
<comment type="caution">
    <text evidence="1">The sequence shown here is derived from an EMBL/GenBank/DDBJ whole genome shotgun (WGS) entry which is preliminary data.</text>
</comment>
<evidence type="ECO:0000313" key="2">
    <source>
        <dbReference type="Proteomes" id="UP000625283"/>
    </source>
</evidence>
<organism evidence="1 2">
    <name type="scientific">Sphingobacterium faecale</name>
    <dbReference type="NCBI Taxonomy" id="2803775"/>
    <lineage>
        <taxon>Bacteria</taxon>
        <taxon>Pseudomonadati</taxon>
        <taxon>Bacteroidota</taxon>
        <taxon>Sphingobacteriia</taxon>
        <taxon>Sphingobacteriales</taxon>
        <taxon>Sphingobacteriaceae</taxon>
        <taxon>Sphingobacterium</taxon>
    </lineage>
</organism>
<gene>
    <name evidence="1" type="ORF">JKG61_21915</name>
</gene>
<dbReference type="Proteomes" id="UP000625283">
    <property type="component" value="Unassembled WGS sequence"/>
</dbReference>
<name>A0ABS1RAQ4_9SPHI</name>